<evidence type="ECO:0000313" key="1">
    <source>
        <dbReference type="EMBL" id="KAF5879057.1"/>
    </source>
</evidence>
<protein>
    <submittedName>
        <fullName evidence="1">Uncharacterized protein</fullName>
    </submittedName>
</protein>
<dbReference type="Proteomes" id="UP000531561">
    <property type="component" value="Unassembled WGS sequence"/>
</dbReference>
<reference evidence="1 2" key="1">
    <citation type="journal article" date="2020" name="Phytopathology">
        <title>A high-quality genome resource of Botrytis fragariae, a new and rapidly spreading fungal pathogen causing strawberry gray mold in the U.S.A.</title>
        <authorList>
            <person name="Wu Y."/>
            <person name="Saski C.A."/>
            <person name="Schnabel G."/>
            <person name="Xiao S."/>
            <person name="Hu M."/>
        </authorList>
    </citation>
    <scope>NUCLEOTIDE SEQUENCE [LARGE SCALE GENOMIC DNA]</scope>
    <source>
        <strain evidence="1 2">BVB16</strain>
    </source>
</reference>
<dbReference type="RefSeq" id="XP_037198001.1">
    <property type="nucleotide sequence ID" value="XM_037336635.1"/>
</dbReference>
<dbReference type="AlphaFoldDB" id="A0A8H6B4W9"/>
<proteinExistence type="predicted"/>
<dbReference type="EMBL" id="JABFCT010000001">
    <property type="protein sequence ID" value="KAF5879057.1"/>
    <property type="molecule type" value="Genomic_DNA"/>
</dbReference>
<sequence>MKSRDLTRSSIVEVKAKVTRDPNLCRFDKLFLDHYIKEYGSYNVVVKIAGSLGNGEALGIQMAIPNLKQDKSSLKALLRIYIFNI</sequence>
<name>A0A8H6B4W9_9HELO</name>
<evidence type="ECO:0000313" key="2">
    <source>
        <dbReference type="Proteomes" id="UP000531561"/>
    </source>
</evidence>
<comment type="caution">
    <text evidence="1">The sequence shown here is derived from an EMBL/GenBank/DDBJ whole genome shotgun (WGS) entry which is preliminary data.</text>
</comment>
<accession>A0A8H6B4W9</accession>
<gene>
    <name evidence="1" type="ORF">Bfra_006261</name>
</gene>
<organism evidence="1 2">
    <name type="scientific">Botrytis fragariae</name>
    <dbReference type="NCBI Taxonomy" id="1964551"/>
    <lineage>
        <taxon>Eukaryota</taxon>
        <taxon>Fungi</taxon>
        <taxon>Dikarya</taxon>
        <taxon>Ascomycota</taxon>
        <taxon>Pezizomycotina</taxon>
        <taxon>Leotiomycetes</taxon>
        <taxon>Helotiales</taxon>
        <taxon>Sclerotiniaceae</taxon>
        <taxon>Botrytis</taxon>
    </lineage>
</organism>
<keyword evidence="2" id="KW-1185">Reference proteome</keyword>
<dbReference type="GeneID" id="59260327"/>